<keyword evidence="1" id="KW-0472">Membrane</keyword>
<reference evidence="2" key="1">
    <citation type="submission" date="2020-10" db="EMBL/GenBank/DDBJ databases">
        <title>Connecting structure to function with the recovery of over 1000 high-quality activated sludge metagenome-assembled genomes encoding full-length rRNA genes using long-read sequencing.</title>
        <authorList>
            <person name="Singleton C.M."/>
            <person name="Petriglieri F."/>
            <person name="Kristensen J.M."/>
            <person name="Kirkegaard R.H."/>
            <person name="Michaelsen T.Y."/>
            <person name="Andersen M.H."/>
            <person name="Karst S.M."/>
            <person name="Dueholm M.S."/>
            <person name="Nielsen P.H."/>
            <person name="Albertsen M."/>
        </authorList>
    </citation>
    <scope>NUCLEOTIDE SEQUENCE</scope>
    <source>
        <strain evidence="2">Bjer_18-Q3-R1-45_BAT3C.347</strain>
    </source>
</reference>
<dbReference type="EMBL" id="JADJEV010000003">
    <property type="protein sequence ID" value="MBK6972638.1"/>
    <property type="molecule type" value="Genomic_DNA"/>
</dbReference>
<keyword evidence="1" id="KW-0812">Transmembrane</keyword>
<gene>
    <name evidence="2" type="ORF">IPH26_06675</name>
</gene>
<accession>A0A9D7HLF6</accession>
<dbReference type="AlphaFoldDB" id="A0A9D7HLF6"/>
<evidence type="ECO:0000256" key="1">
    <source>
        <dbReference type="SAM" id="Phobius"/>
    </source>
</evidence>
<keyword evidence="1" id="KW-1133">Transmembrane helix</keyword>
<protein>
    <submittedName>
        <fullName evidence="2">Uncharacterized protein</fullName>
    </submittedName>
</protein>
<comment type="caution">
    <text evidence="2">The sequence shown here is derived from an EMBL/GenBank/DDBJ whole genome shotgun (WGS) entry which is preliminary data.</text>
</comment>
<name>A0A9D7HLF6_9PROT</name>
<dbReference type="Proteomes" id="UP000807785">
    <property type="component" value="Unassembled WGS sequence"/>
</dbReference>
<organism evidence="2 3">
    <name type="scientific">Candidatus Methylophosphatis roskildensis</name>
    <dbReference type="NCBI Taxonomy" id="2899263"/>
    <lineage>
        <taxon>Bacteria</taxon>
        <taxon>Pseudomonadati</taxon>
        <taxon>Pseudomonadota</taxon>
        <taxon>Betaproteobacteria</taxon>
        <taxon>Nitrosomonadales</taxon>
        <taxon>Sterolibacteriaceae</taxon>
        <taxon>Candidatus Methylophosphatis</taxon>
    </lineage>
</organism>
<evidence type="ECO:0000313" key="2">
    <source>
        <dbReference type="EMBL" id="MBK6972638.1"/>
    </source>
</evidence>
<feature type="transmembrane region" description="Helical" evidence="1">
    <location>
        <begin position="16"/>
        <end position="36"/>
    </location>
</feature>
<sequence>MKERFLRRLGALDRRVVLGLMTAIVVLAGLESWLLVLRAPLLELRSQASIQADLAAANAGGADTSARIERLTAELPRLEKTLGGEQSARSDDGTILFLMDVLGRAGTRQSVSLGSVRPGARRIVQGFEETTYDIEVRGEYRNLYQWLHEAQAGVAPLVVSGFTLRSIDAGPRIVLALKLAGYRPVTGQGGSQ</sequence>
<evidence type="ECO:0000313" key="3">
    <source>
        <dbReference type="Proteomes" id="UP000807785"/>
    </source>
</evidence>
<proteinExistence type="predicted"/>